<dbReference type="PANTHER" id="PTHR22576">
    <property type="entry name" value="MUCOSA ASSOCIATED LYMPHOID TISSUE LYMPHOMA TRANSLOCATION PROTEIN 1/PARACASPASE"/>
    <property type="match status" value="1"/>
</dbReference>
<dbReference type="SUPFAM" id="SSF140869">
    <property type="entry name" value="GUN4-like"/>
    <property type="match status" value="1"/>
</dbReference>
<feature type="domain" description="GUN4-like" evidence="2">
    <location>
        <begin position="292"/>
        <end position="426"/>
    </location>
</feature>
<dbReference type="Pfam" id="PF00656">
    <property type="entry name" value="Peptidase_C14"/>
    <property type="match status" value="1"/>
</dbReference>
<dbReference type="InterPro" id="IPR008629">
    <property type="entry name" value="GUN4-like"/>
</dbReference>
<dbReference type="Gene3D" id="1.25.40.620">
    <property type="match status" value="1"/>
</dbReference>
<dbReference type="SUPFAM" id="SSF52129">
    <property type="entry name" value="Caspase-like"/>
    <property type="match status" value="1"/>
</dbReference>
<proteinExistence type="predicted"/>
<feature type="domain" description="Peptidase C14 caspase" evidence="1">
    <location>
        <begin position="10"/>
        <end position="238"/>
    </location>
</feature>
<name>A0ABP5G3Y2_9ACTN</name>
<keyword evidence="4" id="KW-1185">Reference proteome</keyword>
<comment type="caution">
    <text evidence="3">The sequence shown here is derived from an EMBL/GenBank/DDBJ whole genome shotgun (WGS) entry which is preliminary data.</text>
</comment>
<reference evidence="4" key="1">
    <citation type="journal article" date="2019" name="Int. J. Syst. Evol. Microbiol.">
        <title>The Global Catalogue of Microorganisms (GCM) 10K type strain sequencing project: providing services to taxonomists for standard genome sequencing and annotation.</title>
        <authorList>
            <consortium name="The Broad Institute Genomics Platform"/>
            <consortium name="The Broad Institute Genome Sequencing Center for Infectious Disease"/>
            <person name="Wu L."/>
            <person name="Ma J."/>
        </authorList>
    </citation>
    <scope>NUCLEOTIDE SEQUENCE [LARGE SCALE GENOMIC DNA]</scope>
    <source>
        <strain evidence="4">JCM 16014</strain>
    </source>
</reference>
<dbReference type="InterPro" id="IPR018247">
    <property type="entry name" value="EF_Hand_1_Ca_BS"/>
</dbReference>
<dbReference type="RefSeq" id="WP_344667650.1">
    <property type="nucleotide sequence ID" value="NZ_BAAAQN010000027.1"/>
</dbReference>
<dbReference type="PROSITE" id="PS00018">
    <property type="entry name" value="EF_HAND_1"/>
    <property type="match status" value="1"/>
</dbReference>
<dbReference type="NCBIfam" id="NF047832">
    <property type="entry name" value="caspase_w_EACC1"/>
    <property type="match status" value="1"/>
</dbReference>
<dbReference type="InterPro" id="IPR052039">
    <property type="entry name" value="Caspase-related_regulators"/>
</dbReference>
<dbReference type="EMBL" id="BAAAQN010000027">
    <property type="protein sequence ID" value="GAA2038724.1"/>
    <property type="molecule type" value="Genomic_DNA"/>
</dbReference>
<evidence type="ECO:0000259" key="2">
    <source>
        <dbReference type="Pfam" id="PF05419"/>
    </source>
</evidence>
<dbReference type="PANTHER" id="PTHR22576:SF37">
    <property type="entry name" value="MUCOSA-ASSOCIATED LYMPHOID TISSUE LYMPHOMA TRANSLOCATION PROTEIN 1"/>
    <property type="match status" value="1"/>
</dbReference>
<evidence type="ECO:0008006" key="5">
    <source>
        <dbReference type="Google" id="ProtNLM"/>
    </source>
</evidence>
<organism evidence="3 4">
    <name type="scientific">Catenulispora yoronensis</name>
    <dbReference type="NCBI Taxonomy" id="450799"/>
    <lineage>
        <taxon>Bacteria</taxon>
        <taxon>Bacillati</taxon>
        <taxon>Actinomycetota</taxon>
        <taxon>Actinomycetes</taxon>
        <taxon>Catenulisporales</taxon>
        <taxon>Catenulisporaceae</taxon>
        <taxon>Catenulispora</taxon>
    </lineage>
</organism>
<evidence type="ECO:0000259" key="1">
    <source>
        <dbReference type="Pfam" id="PF00656"/>
    </source>
</evidence>
<evidence type="ECO:0000313" key="3">
    <source>
        <dbReference type="EMBL" id="GAA2038724.1"/>
    </source>
</evidence>
<dbReference type="Gene3D" id="3.40.50.1460">
    <property type="match status" value="1"/>
</dbReference>
<dbReference type="Pfam" id="PF05419">
    <property type="entry name" value="GUN4"/>
    <property type="match status" value="1"/>
</dbReference>
<evidence type="ECO:0000313" key="4">
    <source>
        <dbReference type="Proteomes" id="UP001500751"/>
    </source>
</evidence>
<dbReference type="InterPro" id="IPR037215">
    <property type="entry name" value="GUN4-like_sf"/>
</dbReference>
<dbReference type="InterPro" id="IPR011600">
    <property type="entry name" value="Pept_C14_caspase"/>
</dbReference>
<gene>
    <name evidence="3" type="ORF">GCM10009839_45460</name>
</gene>
<dbReference type="Proteomes" id="UP001500751">
    <property type="component" value="Unassembled WGS sequence"/>
</dbReference>
<sequence length="457" mass="48849">MSGASAPTGRRRALIVATGTYTDRDLRRLRAPAKDAVALAEVLAAPHIGGFEVVTVLDGSDRDIRMAIEDLVADADPADLLLVYVSCHGLLDEQGRLYFAAADTQKGRLAATGVEAEWILQRLEQCRARQQVLILDSCFSGAFTRAGAKGEDDALQLRVRFHGGGRGRVVLTASTAYEYSFEGTGLGAEAGSVFTAALVEGLRTGAADVNGDGRISVDDVADYVFDRVKESGSPQTPQRWLYGAQGTIVLALAQEAARPGRKLEEAPAPPPTVRQSSHMRVNTAAPWSQALAGLQDLLVAGRFAAADQATTDAILQAVASATTAGRGPRTSSRPRAFLQISDADSIPGPLLDDLDRCWTHHTDGVHGFTAQLAKYSGPGDGVPAKGHADFLVLAQALGWDEARHQKFEAFVAAAGTAPGFFPTLRHAAGETRANWPELWERTVLTVHLRLRDWRANR</sequence>
<accession>A0ABP5G3Y2</accession>
<protein>
    <recommendedName>
        <fullName evidence="5">Caspase domain-containing protein</fullName>
    </recommendedName>
</protein>
<dbReference type="InterPro" id="IPR029030">
    <property type="entry name" value="Caspase-like_dom_sf"/>
</dbReference>